<dbReference type="RefSeq" id="XP_012649964.1">
    <property type="nucleotide sequence ID" value="XM_012794510.1"/>
</dbReference>
<evidence type="ECO:0000313" key="2">
    <source>
        <dbReference type="Proteomes" id="UP000002899"/>
    </source>
</evidence>
<dbReference type="EMBL" id="LN871599">
    <property type="protein sequence ID" value="CCF75556.1"/>
    <property type="molecule type" value="Genomic_DNA"/>
</dbReference>
<gene>
    <name evidence="1" type="ORF">BmR1_04g06800</name>
</gene>
<dbReference type="AlphaFoldDB" id="I7ISD3"/>
<name>I7ISD3_BABMR</name>
<proteinExistence type="predicted"/>
<dbReference type="GeneID" id="24426005"/>
<reference evidence="1 2" key="1">
    <citation type="journal article" date="2012" name="Nucleic Acids Res.">
        <title>Sequencing of the smallest Apicomplexan genome from the human pathogen Babesia microti.</title>
        <authorList>
            <person name="Cornillot E."/>
            <person name="Hadj-Kaddour K."/>
            <person name="Dassouli A."/>
            <person name="Noel B."/>
            <person name="Ranwez V."/>
            <person name="Vacherie B."/>
            <person name="Augagneur Y."/>
            <person name="Bres V."/>
            <person name="Duclos A."/>
            <person name="Randazzo S."/>
            <person name="Carcy B."/>
            <person name="Debierre-Grockiego F."/>
            <person name="Delbecq S."/>
            <person name="Moubri-Menage K."/>
            <person name="Shams-Eldin H."/>
            <person name="Usmani-Brown S."/>
            <person name="Bringaud F."/>
            <person name="Wincker P."/>
            <person name="Vivares C.P."/>
            <person name="Schwarz R.T."/>
            <person name="Schetters T.P."/>
            <person name="Krause P.J."/>
            <person name="Gorenflot A."/>
            <person name="Berry V."/>
            <person name="Barbe V."/>
            <person name="Ben Mamoun C."/>
        </authorList>
    </citation>
    <scope>NUCLEOTIDE SEQUENCE [LARGE SCALE GENOMIC DNA]</scope>
    <source>
        <strain evidence="1 2">RI</strain>
    </source>
</reference>
<evidence type="ECO:0000313" key="1">
    <source>
        <dbReference type="EMBL" id="CCF75556.1"/>
    </source>
</evidence>
<keyword evidence="2" id="KW-1185">Reference proteome</keyword>
<protein>
    <submittedName>
        <fullName evidence="1">Uncharacterized protein</fullName>
    </submittedName>
</protein>
<dbReference type="KEGG" id="bmic:BmR1_04g06800"/>
<sequence length="968" mass="112665">MASQPGANVYTTWAEQILASSVRNNKFHMHDQRNEIPVNELKDFLSKILIEANTNIMHSRFKAAITQLYHNFAKKHNHHYNNDDLNYAKQCWIHFPVEMWFIIFKASHKIQSIVELTSYVRKLTLKERLNLIFTIYNLIPNQLKQEDDVPQIHDSTGRAQSNESFGFIIKVFEHTKISIKKRKIKHKGFKLCIVKWANDRKVNSTNEPLRSNGLIKCKTSIWSLNRDLSKNTIMKANLIIECLIFLCELARGFDDLPIISYNRISIDKIPIYKRSNGPLFRVRLTIVQYEKWNLNFCFADLNLTFLISMKKASLKQIGNMSELNNLKWLEEYKQCFHVKQNYMHDEVHPLLSCVYLFKDINFSHIYKSYALDNSNIILPHRPQFPLISSIINISKCCLSRRNVNTLDIKDIPSIGSSEQQMNITNIYSDILYTIDLLFEQSQSNIQFPANTILPSINTILEWTLVLVLSTVYDSTLLYNVIIRLTLFGMELTPLNNLDGVLPNFTCDYLKFGFDPAELDICHLDTQLLLIHKLTSKSHKLSNLEYILTDINKLVGNNINPAAIGAKMKCLEKIMKFILCNLKMGYQVYLSDYEYIKQLIDCEINYGNLVSVDLLVTLSLAEMINTRYYSSLNYVKLALWRNELDTNCWRIIFTLKRINKQQNHHHLVRICNEGIRKRVFKGNRIKFHSGQRVRAIYALRYTTNIDLTQLPVESLSIVLMKTFKLAIHLEGKLLDCDWWFPWEMHIAKSIKAQNAVHNIQYDVLINGKISNLTNKYKNSKRSNDKILEILLQNLFKNDISGINDTLWVLSDIEFPLCKNEKVYELFIVLWALCHAGYAMAVIDLIGLNTKGDPHSSYLALYAQLCLTKNVYESKLFGRVRNVRKKYLSFHKLTRLEARLHLAAGEFIKAKRLFFRAKKGYFMGAKSGKCDEKLLSTLVDNICFSHSITSTDILCENYCRKRLKYQALYL</sequence>
<reference evidence="1 2" key="2">
    <citation type="journal article" date="2013" name="PLoS ONE">
        <title>Whole genome mapping and re-organization of the nuclear and mitochondrial genomes of Babesia microti isolates.</title>
        <authorList>
            <person name="Cornillot E."/>
            <person name="Dassouli A."/>
            <person name="Garg A."/>
            <person name="Pachikara N."/>
            <person name="Randazzo S."/>
            <person name="Depoix D."/>
            <person name="Carcy B."/>
            <person name="Delbecq S."/>
            <person name="Frutos R."/>
            <person name="Silva J.C."/>
            <person name="Sutton R."/>
            <person name="Krause P.J."/>
            <person name="Mamoun C.B."/>
        </authorList>
    </citation>
    <scope>NUCLEOTIDE SEQUENCE [LARGE SCALE GENOMIC DNA]</scope>
    <source>
        <strain evidence="1 2">RI</strain>
    </source>
</reference>
<organism evidence="1 2">
    <name type="scientific">Babesia microti (strain RI)</name>
    <dbReference type="NCBI Taxonomy" id="1133968"/>
    <lineage>
        <taxon>Eukaryota</taxon>
        <taxon>Sar</taxon>
        <taxon>Alveolata</taxon>
        <taxon>Apicomplexa</taxon>
        <taxon>Aconoidasida</taxon>
        <taxon>Piroplasmida</taxon>
        <taxon>Babesiidae</taxon>
        <taxon>Babesia</taxon>
    </lineage>
</organism>
<reference evidence="1 2" key="3">
    <citation type="journal article" date="2016" name="Sci. Rep.">
        <title>Genome-wide diversity and gene expression profiling of Babesia microti isolates identify polymorphic genes that mediate host-pathogen interactions.</title>
        <authorList>
            <person name="Silva J.C."/>
            <person name="Cornillot E."/>
            <person name="McCracken C."/>
            <person name="Usmani-Brown S."/>
            <person name="Dwivedi A."/>
            <person name="Ifeonu O.O."/>
            <person name="Crabtree J."/>
            <person name="Gotia H.T."/>
            <person name="Virji A.Z."/>
            <person name="Reynes C."/>
            <person name="Colinge J."/>
            <person name="Kumar V."/>
            <person name="Lawres L."/>
            <person name="Pazzi J.E."/>
            <person name="Pablo J.V."/>
            <person name="Hung C."/>
            <person name="Brancato J."/>
            <person name="Kumari P."/>
            <person name="Orvis J."/>
            <person name="Tretina K."/>
            <person name="Chibucos M."/>
            <person name="Ott S."/>
            <person name="Sadzewicz L."/>
            <person name="Sengamalay N."/>
            <person name="Shetty A.C."/>
            <person name="Su Q."/>
            <person name="Tallon L."/>
            <person name="Fraser C.M."/>
            <person name="Frutos R."/>
            <person name="Molina D.M."/>
            <person name="Krause P.J."/>
            <person name="Ben Mamoun C."/>
        </authorList>
    </citation>
    <scope>NUCLEOTIDE SEQUENCE [LARGE SCALE GENOMIC DNA]</scope>
    <source>
        <strain evidence="1 2">RI</strain>
    </source>
</reference>
<dbReference type="VEuPathDB" id="PiroplasmaDB:BmR1_04g06800"/>
<accession>I7ISD3</accession>
<dbReference type="Proteomes" id="UP000002899">
    <property type="component" value="Chromosome IV"/>
</dbReference>